<comment type="caution">
    <text evidence="1">The sequence shown here is derived from an EMBL/GenBank/DDBJ whole genome shotgun (WGS) entry which is preliminary data.</text>
</comment>
<reference evidence="1" key="1">
    <citation type="submission" date="2023-01" db="EMBL/GenBank/DDBJ databases">
        <title>Genome assembly of the deep-sea coral Lophelia pertusa.</title>
        <authorList>
            <person name="Herrera S."/>
            <person name="Cordes E."/>
        </authorList>
    </citation>
    <scope>NUCLEOTIDE SEQUENCE</scope>
    <source>
        <strain evidence="1">USNM1676648</strain>
        <tissue evidence="1">Polyp</tissue>
    </source>
</reference>
<organism evidence="1 2">
    <name type="scientific">Desmophyllum pertusum</name>
    <dbReference type="NCBI Taxonomy" id="174260"/>
    <lineage>
        <taxon>Eukaryota</taxon>
        <taxon>Metazoa</taxon>
        <taxon>Cnidaria</taxon>
        <taxon>Anthozoa</taxon>
        <taxon>Hexacorallia</taxon>
        <taxon>Scleractinia</taxon>
        <taxon>Caryophylliina</taxon>
        <taxon>Caryophylliidae</taxon>
        <taxon>Desmophyllum</taxon>
    </lineage>
</organism>
<sequence length="273" mass="30652">MKGKCFDKESTEALVTSDKGLYFDQDKLLELERETEEENDVASIIASRLKLPVNPKEDLEESESQEFIESQESWQKLNGRTIVSGNSLQEYLEKSVSCRFCHVDATLLENVSAKSGLGSSWIVNCDNDQCPSRNTNSAFNTMPRGKEQSDEGMQPITKNYWTEHSKKIESEGKNLLENELNWAAFDVKECKFALGELQCTREQLSEVVINAGVTLHASWYSRGWSATDAVIVAISVNTGRVVDVVHMSSSCAECKKMLKKQLDGKVSRLEYLS</sequence>
<dbReference type="AlphaFoldDB" id="A0A9X0CKM0"/>
<accession>A0A9X0CKM0</accession>
<dbReference type="OrthoDB" id="5989419at2759"/>
<keyword evidence="2" id="KW-1185">Reference proteome</keyword>
<proteinExistence type="predicted"/>
<dbReference type="EMBL" id="MU827308">
    <property type="protein sequence ID" value="KAJ7361942.1"/>
    <property type="molecule type" value="Genomic_DNA"/>
</dbReference>
<dbReference type="Proteomes" id="UP001163046">
    <property type="component" value="Unassembled WGS sequence"/>
</dbReference>
<name>A0A9X0CKM0_9CNID</name>
<evidence type="ECO:0000313" key="1">
    <source>
        <dbReference type="EMBL" id="KAJ7361942.1"/>
    </source>
</evidence>
<gene>
    <name evidence="1" type="ORF">OS493_014589</name>
</gene>
<protein>
    <submittedName>
        <fullName evidence="1">Uncharacterized protein</fullName>
    </submittedName>
</protein>
<evidence type="ECO:0000313" key="2">
    <source>
        <dbReference type="Proteomes" id="UP001163046"/>
    </source>
</evidence>